<dbReference type="Gene3D" id="3.30.420.40">
    <property type="match status" value="1"/>
</dbReference>
<accession>A0ABQ6BAE9</accession>
<dbReference type="CDD" id="cd24008">
    <property type="entry name" value="ASKHA_NBD_GLK"/>
    <property type="match status" value="1"/>
</dbReference>
<protein>
    <submittedName>
        <fullName evidence="4">Glucokinase</fullName>
    </submittedName>
</protein>
<evidence type="ECO:0000256" key="3">
    <source>
        <dbReference type="RuleBase" id="RU004046"/>
    </source>
</evidence>
<dbReference type="PANTHER" id="PTHR47690:SF1">
    <property type="entry name" value="GLUCOKINASE"/>
    <property type="match status" value="1"/>
</dbReference>
<dbReference type="Proteomes" id="UP001156905">
    <property type="component" value="Unassembled WGS sequence"/>
</dbReference>
<dbReference type="Gene3D" id="3.40.367.20">
    <property type="match status" value="1"/>
</dbReference>
<evidence type="ECO:0000313" key="5">
    <source>
        <dbReference type="Proteomes" id="UP001156905"/>
    </source>
</evidence>
<dbReference type="InterPro" id="IPR050201">
    <property type="entry name" value="Bacterial_glucokinase"/>
</dbReference>
<dbReference type="EMBL" id="BSOW01000046">
    <property type="protein sequence ID" value="GLR91344.1"/>
    <property type="molecule type" value="Genomic_DNA"/>
</dbReference>
<name>A0ABQ6BAE9_9BRAD</name>
<organism evidence="4 5">
    <name type="scientific">Bradyrhizobium iriomotense</name>
    <dbReference type="NCBI Taxonomy" id="441950"/>
    <lineage>
        <taxon>Bacteria</taxon>
        <taxon>Pseudomonadati</taxon>
        <taxon>Pseudomonadota</taxon>
        <taxon>Alphaproteobacteria</taxon>
        <taxon>Hyphomicrobiales</taxon>
        <taxon>Nitrobacteraceae</taxon>
        <taxon>Bradyrhizobium</taxon>
    </lineage>
</organism>
<dbReference type="InterPro" id="IPR043129">
    <property type="entry name" value="ATPase_NBD"/>
</dbReference>
<sequence>MLADIGGTNSRFALMEEDGRIGPVTYARVADFPTVRDAMADFLARQASRARVGTAVLAVAGPVVNNRCVLTNSPWIIDGNELRGAFGLDAVQVLNDFEVLAWALPALQPADLFPLDTQTGAAGEPLLVLGPGTGFGVSCLVERHGARVAVITEAGHATLPAETEREERVIAAMRRRMGHVEIELGALSGAGLQNLYEAVAEVDGIKAPQRDAAAITTAALDGSCDLSRTVLEMFCAILGSVAGNLAVTFGARGGVYVAGGIVPRFPKFLAASAFRERFEAKGRFRDYLHPIPTSIIVKPDASFAGLKAFCDHSTT</sequence>
<keyword evidence="2" id="KW-0418">Kinase</keyword>
<keyword evidence="5" id="KW-1185">Reference proteome</keyword>
<dbReference type="NCBIfam" id="NF009073">
    <property type="entry name" value="PRK12408.1"/>
    <property type="match status" value="1"/>
</dbReference>
<dbReference type="InterPro" id="IPR003836">
    <property type="entry name" value="Glucokinase"/>
</dbReference>
<evidence type="ECO:0000256" key="1">
    <source>
        <dbReference type="ARBA" id="ARBA00022679"/>
    </source>
</evidence>
<evidence type="ECO:0000313" key="4">
    <source>
        <dbReference type="EMBL" id="GLR91344.1"/>
    </source>
</evidence>
<reference evidence="5" key="1">
    <citation type="journal article" date="2019" name="Int. J. Syst. Evol. Microbiol.">
        <title>The Global Catalogue of Microorganisms (GCM) 10K type strain sequencing project: providing services to taxonomists for standard genome sequencing and annotation.</title>
        <authorList>
            <consortium name="The Broad Institute Genomics Platform"/>
            <consortium name="The Broad Institute Genome Sequencing Center for Infectious Disease"/>
            <person name="Wu L."/>
            <person name="Ma J."/>
        </authorList>
    </citation>
    <scope>NUCLEOTIDE SEQUENCE [LARGE SCALE GENOMIC DNA]</scope>
    <source>
        <strain evidence="5">NBRC 102520</strain>
    </source>
</reference>
<comment type="caution">
    <text evidence="4">The sequence shown here is derived from an EMBL/GenBank/DDBJ whole genome shotgun (WGS) entry which is preliminary data.</text>
</comment>
<comment type="similarity">
    <text evidence="3">Belongs to the bacterial glucokinase family.</text>
</comment>
<proteinExistence type="inferred from homology"/>
<keyword evidence="1" id="KW-0808">Transferase</keyword>
<evidence type="ECO:0000256" key="2">
    <source>
        <dbReference type="ARBA" id="ARBA00022777"/>
    </source>
</evidence>
<dbReference type="NCBIfam" id="TIGR00749">
    <property type="entry name" value="glk"/>
    <property type="match status" value="1"/>
</dbReference>
<dbReference type="PANTHER" id="PTHR47690">
    <property type="entry name" value="GLUCOKINASE"/>
    <property type="match status" value="1"/>
</dbReference>
<dbReference type="Pfam" id="PF02685">
    <property type="entry name" value="Glucokinase"/>
    <property type="match status" value="1"/>
</dbReference>
<gene>
    <name evidence="4" type="primary">glk</name>
    <name evidence="4" type="ORF">GCM10007857_80610</name>
</gene>
<dbReference type="SUPFAM" id="SSF53067">
    <property type="entry name" value="Actin-like ATPase domain"/>
    <property type="match status" value="1"/>
</dbReference>